<reference evidence="7" key="1">
    <citation type="submission" date="2023-02" db="EMBL/GenBank/DDBJ databases">
        <title>Genome of toxic invasive species Heracleum sosnowskyi carries increased number of genes despite the absence of recent whole-genome duplications.</title>
        <authorList>
            <person name="Schelkunov M."/>
            <person name="Shtratnikova V."/>
            <person name="Makarenko M."/>
            <person name="Klepikova A."/>
            <person name="Omelchenko D."/>
            <person name="Novikova G."/>
            <person name="Obukhova E."/>
            <person name="Bogdanov V."/>
            <person name="Penin A."/>
            <person name="Logacheva M."/>
        </authorList>
    </citation>
    <scope>NUCLEOTIDE SEQUENCE</scope>
    <source>
        <strain evidence="7">Hsosn_3</strain>
        <tissue evidence="7">Leaf</tissue>
    </source>
</reference>
<evidence type="ECO:0000256" key="3">
    <source>
        <dbReference type="ARBA" id="ARBA00022989"/>
    </source>
</evidence>
<sequence length="208" mass="22856">MDEGESESRHRVEIPQSKPWSKSLQSSLKETFFPDDPFRQLKNKPISRNIVLGLQYFIPILEWGPRYSFEFLRADLLAGITIVSLAVPQGINYASLANIPPVIGLYSSFVPPIVYAMLGSSKDVAVGPVAVGSLLIASMLGKEVSPTENPKLYVDLVFTAIFFAGVFEDALGFLRADLGSKLGPLQLGLRASIYRLYCLKESIQVTEG</sequence>
<protein>
    <submittedName>
        <fullName evidence="7">Sulfate transporter 3.1</fullName>
    </submittedName>
</protein>
<dbReference type="InterPro" id="IPR011547">
    <property type="entry name" value="SLC26A/SulP_dom"/>
</dbReference>
<feature type="compositionally biased region" description="Basic and acidic residues" evidence="5">
    <location>
        <begin position="1"/>
        <end position="13"/>
    </location>
</feature>
<dbReference type="AlphaFoldDB" id="A0AAD8IBJ7"/>
<comment type="caution">
    <text evidence="7">The sequence shown here is derived from an EMBL/GenBank/DDBJ whole genome shotgun (WGS) entry which is preliminary data.</text>
</comment>
<keyword evidence="3" id="KW-1133">Transmembrane helix</keyword>
<gene>
    <name evidence="7" type="ORF">POM88_027724</name>
</gene>
<evidence type="ECO:0000259" key="6">
    <source>
        <dbReference type="Pfam" id="PF00916"/>
    </source>
</evidence>
<name>A0AAD8IBJ7_9APIA</name>
<dbReference type="PANTHER" id="PTHR11814">
    <property type="entry name" value="SULFATE TRANSPORTER"/>
    <property type="match status" value="1"/>
</dbReference>
<dbReference type="GO" id="GO:0008271">
    <property type="term" value="F:secondary active sulfate transmembrane transporter activity"/>
    <property type="evidence" value="ECO:0007669"/>
    <property type="project" value="InterPro"/>
</dbReference>
<keyword evidence="8" id="KW-1185">Reference proteome</keyword>
<evidence type="ECO:0000313" key="8">
    <source>
        <dbReference type="Proteomes" id="UP001237642"/>
    </source>
</evidence>
<feature type="region of interest" description="Disordered" evidence="5">
    <location>
        <begin position="1"/>
        <end position="23"/>
    </location>
</feature>
<dbReference type="Proteomes" id="UP001237642">
    <property type="component" value="Unassembled WGS sequence"/>
</dbReference>
<evidence type="ECO:0000313" key="7">
    <source>
        <dbReference type="EMBL" id="KAK1380980.1"/>
    </source>
</evidence>
<dbReference type="GO" id="GO:0016020">
    <property type="term" value="C:membrane"/>
    <property type="evidence" value="ECO:0007669"/>
    <property type="project" value="UniProtKB-SubCell"/>
</dbReference>
<accession>A0AAD8IBJ7</accession>
<evidence type="ECO:0000256" key="1">
    <source>
        <dbReference type="ARBA" id="ARBA00004141"/>
    </source>
</evidence>
<dbReference type="EMBL" id="JAUIZM010000006">
    <property type="protein sequence ID" value="KAK1380980.1"/>
    <property type="molecule type" value="Genomic_DNA"/>
</dbReference>
<evidence type="ECO:0000256" key="5">
    <source>
        <dbReference type="SAM" id="MobiDB-lite"/>
    </source>
</evidence>
<proteinExistence type="predicted"/>
<keyword evidence="4" id="KW-0472">Membrane</keyword>
<evidence type="ECO:0000256" key="2">
    <source>
        <dbReference type="ARBA" id="ARBA00022692"/>
    </source>
</evidence>
<dbReference type="Pfam" id="PF00916">
    <property type="entry name" value="Sulfate_transp"/>
    <property type="match status" value="1"/>
</dbReference>
<keyword evidence="2" id="KW-0812">Transmembrane</keyword>
<comment type="subcellular location">
    <subcellularLocation>
        <location evidence="1">Membrane</location>
        <topology evidence="1">Multi-pass membrane protein</topology>
    </subcellularLocation>
</comment>
<dbReference type="InterPro" id="IPR001902">
    <property type="entry name" value="SLC26A/SulP_fam"/>
</dbReference>
<evidence type="ECO:0000256" key="4">
    <source>
        <dbReference type="ARBA" id="ARBA00023136"/>
    </source>
</evidence>
<feature type="domain" description="SLC26A/SulP transporter" evidence="6">
    <location>
        <begin position="72"/>
        <end position="175"/>
    </location>
</feature>
<reference evidence="7" key="2">
    <citation type="submission" date="2023-05" db="EMBL/GenBank/DDBJ databases">
        <authorList>
            <person name="Schelkunov M.I."/>
        </authorList>
    </citation>
    <scope>NUCLEOTIDE SEQUENCE</scope>
    <source>
        <strain evidence="7">Hsosn_3</strain>
        <tissue evidence="7">Leaf</tissue>
    </source>
</reference>
<dbReference type="InterPro" id="IPR018045">
    <property type="entry name" value="S04_transporter_CS"/>
</dbReference>
<organism evidence="7 8">
    <name type="scientific">Heracleum sosnowskyi</name>
    <dbReference type="NCBI Taxonomy" id="360622"/>
    <lineage>
        <taxon>Eukaryota</taxon>
        <taxon>Viridiplantae</taxon>
        <taxon>Streptophyta</taxon>
        <taxon>Embryophyta</taxon>
        <taxon>Tracheophyta</taxon>
        <taxon>Spermatophyta</taxon>
        <taxon>Magnoliopsida</taxon>
        <taxon>eudicotyledons</taxon>
        <taxon>Gunneridae</taxon>
        <taxon>Pentapetalae</taxon>
        <taxon>asterids</taxon>
        <taxon>campanulids</taxon>
        <taxon>Apiales</taxon>
        <taxon>Apiaceae</taxon>
        <taxon>Apioideae</taxon>
        <taxon>apioid superclade</taxon>
        <taxon>Tordylieae</taxon>
        <taxon>Tordyliinae</taxon>
        <taxon>Heracleum</taxon>
    </lineage>
</organism>
<dbReference type="PROSITE" id="PS01130">
    <property type="entry name" value="SLC26A"/>
    <property type="match status" value="1"/>
</dbReference>